<dbReference type="PROSITE" id="PS51194">
    <property type="entry name" value="HELICASE_CTER"/>
    <property type="match status" value="1"/>
</dbReference>
<evidence type="ECO:0000313" key="12">
    <source>
        <dbReference type="EMBL" id="VDP24788.1"/>
    </source>
</evidence>
<dbReference type="InterPro" id="IPR011545">
    <property type="entry name" value="DEAD/DEAH_box_helicase_dom"/>
</dbReference>
<evidence type="ECO:0000256" key="7">
    <source>
        <dbReference type="PROSITE-ProRule" id="PRU00552"/>
    </source>
</evidence>
<evidence type="ECO:0000256" key="6">
    <source>
        <dbReference type="ARBA" id="ARBA00047984"/>
    </source>
</evidence>
<dbReference type="PANTHER" id="PTHR47958">
    <property type="entry name" value="ATP-DEPENDENT RNA HELICASE DBP3"/>
    <property type="match status" value="1"/>
</dbReference>
<organism evidence="14">
    <name type="scientific">Echinostoma caproni</name>
    <dbReference type="NCBI Taxonomy" id="27848"/>
    <lineage>
        <taxon>Eukaryota</taxon>
        <taxon>Metazoa</taxon>
        <taxon>Spiralia</taxon>
        <taxon>Lophotrochozoa</taxon>
        <taxon>Platyhelminthes</taxon>
        <taxon>Trematoda</taxon>
        <taxon>Digenea</taxon>
        <taxon>Plagiorchiida</taxon>
        <taxon>Echinostomata</taxon>
        <taxon>Echinostomatoidea</taxon>
        <taxon>Echinostomatidae</taxon>
        <taxon>Echinostoma</taxon>
    </lineage>
</organism>
<feature type="domain" description="Helicase ATP-binding" evidence="9">
    <location>
        <begin position="89"/>
        <end position="264"/>
    </location>
</feature>
<evidence type="ECO:0000313" key="14">
    <source>
        <dbReference type="WBParaSite" id="ECPE_0000059201-mRNA-1"/>
    </source>
</evidence>
<dbReference type="CDD" id="cd18787">
    <property type="entry name" value="SF2_C_DEAD"/>
    <property type="match status" value="1"/>
</dbReference>
<dbReference type="EMBL" id="UZAN01002142">
    <property type="protein sequence ID" value="VDP24788.1"/>
    <property type="molecule type" value="Genomic_DNA"/>
</dbReference>
<dbReference type="SUPFAM" id="SSF52540">
    <property type="entry name" value="P-loop containing nucleoside triphosphate hydrolases"/>
    <property type="match status" value="1"/>
</dbReference>
<dbReference type="Pfam" id="PF00270">
    <property type="entry name" value="DEAD"/>
    <property type="match status" value="1"/>
</dbReference>
<reference evidence="14" key="1">
    <citation type="submission" date="2016-06" db="UniProtKB">
        <authorList>
            <consortium name="WormBaseParasite"/>
        </authorList>
    </citation>
    <scope>IDENTIFICATION</scope>
</reference>
<dbReference type="Proteomes" id="UP000272942">
    <property type="component" value="Unassembled WGS sequence"/>
</dbReference>
<evidence type="ECO:0000256" key="1">
    <source>
        <dbReference type="ARBA" id="ARBA00012552"/>
    </source>
</evidence>
<evidence type="ECO:0000256" key="2">
    <source>
        <dbReference type="ARBA" id="ARBA00022741"/>
    </source>
</evidence>
<keyword evidence="13" id="KW-1185">Reference proteome</keyword>
<dbReference type="GO" id="GO:0005524">
    <property type="term" value="F:ATP binding"/>
    <property type="evidence" value="ECO:0007669"/>
    <property type="project" value="UniProtKB-KW"/>
</dbReference>
<dbReference type="EC" id="3.6.4.13" evidence="1"/>
<dbReference type="InterPro" id="IPR001650">
    <property type="entry name" value="Helicase_C-like"/>
</dbReference>
<evidence type="ECO:0000313" key="13">
    <source>
        <dbReference type="Proteomes" id="UP000272942"/>
    </source>
</evidence>
<proteinExistence type="inferred from homology"/>
<evidence type="ECO:0000259" key="9">
    <source>
        <dbReference type="PROSITE" id="PS51192"/>
    </source>
</evidence>
<feature type="domain" description="Helicase C-terminal" evidence="10">
    <location>
        <begin position="292"/>
        <end position="436"/>
    </location>
</feature>
<dbReference type="PROSITE" id="PS51195">
    <property type="entry name" value="Q_MOTIF"/>
    <property type="match status" value="1"/>
</dbReference>
<evidence type="ECO:0000256" key="3">
    <source>
        <dbReference type="ARBA" id="ARBA00022801"/>
    </source>
</evidence>
<dbReference type="InterPro" id="IPR014001">
    <property type="entry name" value="Helicase_ATP-bd"/>
</dbReference>
<comment type="similarity">
    <text evidence="8">Belongs to the DEAD box helicase family.</text>
</comment>
<evidence type="ECO:0000259" key="10">
    <source>
        <dbReference type="PROSITE" id="PS51194"/>
    </source>
</evidence>
<keyword evidence="4 8" id="KW-0347">Helicase</keyword>
<dbReference type="Pfam" id="PF00271">
    <property type="entry name" value="Helicase_C"/>
    <property type="match status" value="1"/>
</dbReference>
<sequence length="459" mass="52010">MNLEFTAPKWNLEELPKFQKCFYQEHPMSASRPESEVTAFRMLHKMTLSGTNIPRPVLSFEELALPDYVTNVIMRNGWQSPTPIQAQGLPMAMAGRDVVGIAQTGSGKTASFIIPAMVHIAAQPRLLRGDGPICLVLVPTRELAQQVLAVAQEFTSAAGMRTMCFYGGSPRGPQIRELQRGAEICIATPGRLIDFIRSERNLMGRVTYLVLDEADRMLDMGFEPQIRKIVAHIRPDRQTLMWSATWPREVQTLARDFLKNYIQVNIGSVALHANPNITQIVEVVDEWNKEQRLIELLTMFGRSRCLVFVETKRKTDQITYTLRRRGFAVGAMHGDKQQRDREMTLSSFRDGRINVLVATDVASRGLDIDDIQYVINVDFPNQTEDYIHRIGRTARSDKKGTAFTFFTSKNMKQARDLIDILEEANQEVNPELYNMSGLSAASRKPSFRGRKSKRMVLGK</sequence>
<dbReference type="GO" id="GO:0003676">
    <property type="term" value="F:nucleic acid binding"/>
    <property type="evidence" value="ECO:0007669"/>
    <property type="project" value="InterPro"/>
</dbReference>
<dbReference type="OrthoDB" id="196131at2759"/>
<dbReference type="InterPro" id="IPR014014">
    <property type="entry name" value="RNA_helicase_DEAD_Q_motif"/>
</dbReference>
<dbReference type="PROSITE" id="PS51192">
    <property type="entry name" value="HELICASE_ATP_BIND_1"/>
    <property type="match status" value="1"/>
</dbReference>
<dbReference type="InterPro" id="IPR027417">
    <property type="entry name" value="P-loop_NTPase"/>
</dbReference>
<protein>
    <recommendedName>
        <fullName evidence="1">RNA helicase</fullName>
        <ecNumber evidence="1">3.6.4.13</ecNumber>
    </recommendedName>
</protein>
<reference evidence="12 13" key="2">
    <citation type="submission" date="2018-11" db="EMBL/GenBank/DDBJ databases">
        <authorList>
            <consortium name="Pathogen Informatics"/>
        </authorList>
    </citation>
    <scope>NUCLEOTIDE SEQUENCE [LARGE SCALE GENOMIC DNA]</scope>
    <source>
        <strain evidence="12 13">Egypt</strain>
    </source>
</reference>
<dbReference type="Gene3D" id="3.40.50.300">
    <property type="entry name" value="P-loop containing nucleotide triphosphate hydrolases"/>
    <property type="match status" value="2"/>
</dbReference>
<feature type="short sequence motif" description="Q motif" evidence="7">
    <location>
        <begin position="58"/>
        <end position="86"/>
    </location>
</feature>
<dbReference type="AlphaFoldDB" id="A0A183A0V7"/>
<dbReference type="SMART" id="SM00490">
    <property type="entry name" value="HELICc"/>
    <property type="match status" value="1"/>
</dbReference>
<name>A0A183A0V7_9TREM</name>
<evidence type="ECO:0000259" key="11">
    <source>
        <dbReference type="PROSITE" id="PS51195"/>
    </source>
</evidence>
<feature type="domain" description="DEAD-box RNA helicase Q" evidence="11">
    <location>
        <begin position="58"/>
        <end position="86"/>
    </location>
</feature>
<gene>
    <name evidence="12" type="ORF">ECPE_LOCUS592</name>
</gene>
<keyword evidence="3 8" id="KW-0378">Hydrolase</keyword>
<keyword evidence="5 8" id="KW-0067">ATP-binding</keyword>
<dbReference type="GO" id="GO:0016787">
    <property type="term" value="F:hydrolase activity"/>
    <property type="evidence" value="ECO:0007669"/>
    <property type="project" value="UniProtKB-KW"/>
</dbReference>
<dbReference type="PROSITE" id="PS00039">
    <property type="entry name" value="DEAD_ATP_HELICASE"/>
    <property type="match status" value="1"/>
</dbReference>
<evidence type="ECO:0000256" key="8">
    <source>
        <dbReference type="RuleBase" id="RU000492"/>
    </source>
</evidence>
<dbReference type="GO" id="GO:0003724">
    <property type="term" value="F:RNA helicase activity"/>
    <property type="evidence" value="ECO:0007669"/>
    <property type="project" value="UniProtKB-EC"/>
</dbReference>
<dbReference type="WBParaSite" id="ECPE_0000059201-mRNA-1">
    <property type="protein sequence ID" value="ECPE_0000059201-mRNA-1"/>
    <property type="gene ID" value="ECPE_0000059201"/>
</dbReference>
<dbReference type="InterPro" id="IPR000629">
    <property type="entry name" value="RNA-helicase_DEAD-box_CS"/>
</dbReference>
<keyword evidence="2 8" id="KW-0547">Nucleotide-binding</keyword>
<evidence type="ECO:0000256" key="4">
    <source>
        <dbReference type="ARBA" id="ARBA00022806"/>
    </source>
</evidence>
<accession>A0A183A0V7</accession>
<dbReference type="FunFam" id="3.40.50.300:FF:000008">
    <property type="entry name" value="ATP-dependent RNA helicase RhlB"/>
    <property type="match status" value="1"/>
</dbReference>
<dbReference type="FunFam" id="3.40.50.300:FF:000079">
    <property type="entry name" value="probable ATP-dependent RNA helicase DDX17"/>
    <property type="match status" value="1"/>
</dbReference>
<dbReference type="SMART" id="SM00487">
    <property type="entry name" value="DEXDc"/>
    <property type="match status" value="1"/>
</dbReference>
<evidence type="ECO:0000256" key="5">
    <source>
        <dbReference type="ARBA" id="ARBA00022840"/>
    </source>
</evidence>
<comment type="catalytic activity">
    <reaction evidence="6">
        <text>ATP + H2O = ADP + phosphate + H(+)</text>
        <dbReference type="Rhea" id="RHEA:13065"/>
        <dbReference type="ChEBI" id="CHEBI:15377"/>
        <dbReference type="ChEBI" id="CHEBI:15378"/>
        <dbReference type="ChEBI" id="CHEBI:30616"/>
        <dbReference type="ChEBI" id="CHEBI:43474"/>
        <dbReference type="ChEBI" id="CHEBI:456216"/>
        <dbReference type="EC" id="3.6.4.13"/>
    </reaction>
</comment>